<dbReference type="InterPro" id="IPR007679">
    <property type="entry name" value="DUF569"/>
</dbReference>
<feature type="domain" description="DUF569" evidence="2">
    <location>
        <begin position="43"/>
        <end position="171"/>
    </location>
</feature>
<keyword evidence="1" id="KW-0175">Coiled coil</keyword>
<dbReference type="CDD" id="cd23340">
    <property type="entry name" value="beta-trefoil_FSCN_ACP-like"/>
    <property type="match status" value="1"/>
</dbReference>
<evidence type="ECO:0000256" key="1">
    <source>
        <dbReference type="SAM" id="Coils"/>
    </source>
</evidence>
<dbReference type="EMBL" id="JAVIJP010000017">
    <property type="protein sequence ID" value="KAL3640200.1"/>
    <property type="molecule type" value="Genomic_DNA"/>
</dbReference>
<dbReference type="SUPFAM" id="SSF52833">
    <property type="entry name" value="Thioredoxin-like"/>
    <property type="match status" value="1"/>
</dbReference>
<reference evidence="4" key="1">
    <citation type="journal article" date="2024" name="IScience">
        <title>Strigolactones Initiate the Formation of Haustorium-like Structures in Castilleja.</title>
        <authorList>
            <person name="Buerger M."/>
            <person name="Peterson D."/>
            <person name="Chory J."/>
        </authorList>
    </citation>
    <scope>NUCLEOTIDE SEQUENCE [LARGE SCALE GENOMIC DNA]</scope>
</reference>
<dbReference type="Gene3D" id="2.80.10.50">
    <property type="match status" value="1"/>
</dbReference>
<name>A0ABD3DCY6_9LAMI</name>
<gene>
    <name evidence="3" type="ORF">CASFOL_015168</name>
</gene>
<dbReference type="InterPro" id="IPR008999">
    <property type="entry name" value="Actin-crosslinking"/>
</dbReference>
<dbReference type="Pfam" id="PF04601">
    <property type="entry name" value="DUF569"/>
    <property type="match status" value="1"/>
</dbReference>
<comment type="caution">
    <text evidence="3">The sequence shown here is derived from an EMBL/GenBank/DDBJ whole genome shotgun (WGS) entry which is preliminary data.</text>
</comment>
<dbReference type="PANTHER" id="PTHR31205">
    <property type="entry name" value="ACTIN CROSS-LINKING PROTEIN (DUF569)"/>
    <property type="match status" value="1"/>
</dbReference>
<evidence type="ECO:0000313" key="3">
    <source>
        <dbReference type="EMBL" id="KAL3640200.1"/>
    </source>
</evidence>
<dbReference type="SUPFAM" id="SSF50405">
    <property type="entry name" value="Actin-crosslinking proteins"/>
    <property type="match status" value="1"/>
</dbReference>
<protein>
    <recommendedName>
        <fullName evidence="2">DUF569 domain-containing protein</fullName>
    </recommendedName>
</protein>
<proteinExistence type="predicted"/>
<evidence type="ECO:0000313" key="4">
    <source>
        <dbReference type="Proteomes" id="UP001632038"/>
    </source>
</evidence>
<dbReference type="CDD" id="cd02947">
    <property type="entry name" value="TRX_family"/>
    <property type="match status" value="1"/>
</dbReference>
<organism evidence="3 4">
    <name type="scientific">Castilleja foliolosa</name>
    <dbReference type="NCBI Taxonomy" id="1961234"/>
    <lineage>
        <taxon>Eukaryota</taxon>
        <taxon>Viridiplantae</taxon>
        <taxon>Streptophyta</taxon>
        <taxon>Embryophyta</taxon>
        <taxon>Tracheophyta</taxon>
        <taxon>Spermatophyta</taxon>
        <taxon>Magnoliopsida</taxon>
        <taxon>eudicotyledons</taxon>
        <taxon>Gunneridae</taxon>
        <taxon>Pentapetalae</taxon>
        <taxon>asterids</taxon>
        <taxon>lamiids</taxon>
        <taxon>Lamiales</taxon>
        <taxon>Orobanchaceae</taxon>
        <taxon>Pedicularideae</taxon>
        <taxon>Castillejinae</taxon>
        <taxon>Castilleja</taxon>
    </lineage>
</organism>
<dbReference type="Gene3D" id="3.40.30.10">
    <property type="entry name" value="Glutaredoxin"/>
    <property type="match status" value="1"/>
</dbReference>
<dbReference type="AlphaFoldDB" id="A0ABD3DCY6"/>
<feature type="coiled-coil region" evidence="1">
    <location>
        <begin position="166"/>
        <end position="204"/>
    </location>
</feature>
<sequence length="274" mass="31436">MFSSFSSVSNEISNLGFEIGFGSAIYMQSGFSGLDPFSPRLSMIKKARTIRLKSANDKYLIADEDEKSVTQNLNGSPEDAKWAVEFVKNLVNVICLRSCYGKYLTASKQLFVQGMTSRRVLQTVPKRLDSSVEWEIVWENGVVKLKTRYGRFSRANGVMHPWRNSVESNLNKIEEHHQKYECLRKEEELRKIELEVERQMLQESESASVLEDGQYPKVVFLKVDIDEAPLLAAEYKPTLLPISFFFVRNGREIDNYLGVDMDLLEAKLAQNERI</sequence>
<evidence type="ECO:0000259" key="2">
    <source>
        <dbReference type="Pfam" id="PF04601"/>
    </source>
</evidence>
<keyword evidence="4" id="KW-1185">Reference proteome</keyword>
<accession>A0ABD3DCY6</accession>
<dbReference type="InterPro" id="IPR036249">
    <property type="entry name" value="Thioredoxin-like_sf"/>
</dbReference>
<dbReference type="Proteomes" id="UP001632038">
    <property type="component" value="Unassembled WGS sequence"/>
</dbReference>
<dbReference type="PANTHER" id="PTHR31205:SF69">
    <property type="entry name" value="ACTIN CROSS-LINKING PROTEIN (DUF569)"/>
    <property type="match status" value="1"/>
</dbReference>